<reference evidence="6" key="1">
    <citation type="submission" date="2017-02" db="EMBL/GenBank/DDBJ databases">
        <authorList>
            <person name="Varghese N."/>
            <person name="Submissions S."/>
        </authorList>
    </citation>
    <scope>NUCLEOTIDE SEQUENCE [LARGE SCALE GENOMIC DNA]</scope>
    <source>
        <strain evidence="6">DSM 23966</strain>
    </source>
</reference>
<dbReference type="InterPro" id="IPR001034">
    <property type="entry name" value="DeoR_HTH"/>
</dbReference>
<keyword evidence="1" id="KW-0805">Transcription regulation</keyword>
<name>A0A1T4Y8R6_9BACL</name>
<evidence type="ECO:0000256" key="1">
    <source>
        <dbReference type="ARBA" id="ARBA00023015"/>
    </source>
</evidence>
<evidence type="ECO:0000256" key="2">
    <source>
        <dbReference type="ARBA" id="ARBA00023125"/>
    </source>
</evidence>
<feature type="domain" description="HTH deoR-type" evidence="4">
    <location>
        <begin position="5"/>
        <end position="60"/>
    </location>
</feature>
<dbReference type="PRINTS" id="PR00037">
    <property type="entry name" value="HTHLACR"/>
</dbReference>
<proteinExistence type="predicted"/>
<organism evidence="5 6">
    <name type="scientific">Sporosarcina newyorkensis</name>
    <dbReference type="NCBI Taxonomy" id="759851"/>
    <lineage>
        <taxon>Bacteria</taxon>
        <taxon>Bacillati</taxon>
        <taxon>Bacillota</taxon>
        <taxon>Bacilli</taxon>
        <taxon>Bacillales</taxon>
        <taxon>Caryophanaceae</taxon>
        <taxon>Sporosarcina</taxon>
    </lineage>
</organism>
<dbReference type="Pfam" id="PF08220">
    <property type="entry name" value="HTH_DeoR"/>
    <property type="match status" value="1"/>
</dbReference>
<dbReference type="Pfam" id="PF00455">
    <property type="entry name" value="DeoRC"/>
    <property type="match status" value="1"/>
</dbReference>
<dbReference type="RefSeq" id="WP_078817489.1">
    <property type="nucleotide sequence ID" value="NZ_FUYJ01000003.1"/>
</dbReference>
<dbReference type="InterPro" id="IPR036388">
    <property type="entry name" value="WH-like_DNA-bd_sf"/>
</dbReference>
<evidence type="ECO:0000256" key="3">
    <source>
        <dbReference type="ARBA" id="ARBA00023163"/>
    </source>
</evidence>
<gene>
    <name evidence="5" type="ORF">SAMN04244570_1962</name>
</gene>
<dbReference type="InterPro" id="IPR018356">
    <property type="entry name" value="Tscrpt_reg_HTH_DeoR_CS"/>
</dbReference>
<evidence type="ECO:0000259" key="4">
    <source>
        <dbReference type="PROSITE" id="PS51000"/>
    </source>
</evidence>
<dbReference type="GO" id="GO:0003677">
    <property type="term" value="F:DNA binding"/>
    <property type="evidence" value="ECO:0007669"/>
    <property type="project" value="UniProtKB-KW"/>
</dbReference>
<dbReference type="SMART" id="SM01134">
    <property type="entry name" value="DeoRC"/>
    <property type="match status" value="1"/>
</dbReference>
<dbReference type="SUPFAM" id="SSF46785">
    <property type="entry name" value="Winged helix' DNA-binding domain"/>
    <property type="match status" value="1"/>
</dbReference>
<dbReference type="Proteomes" id="UP000190042">
    <property type="component" value="Unassembled WGS sequence"/>
</dbReference>
<keyword evidence="2" id="KW-0238">DNA-binding</keyword>
<evidence type="ECO:0000313" key="6">
    <source>
        <dbReference type="Proteomes" id="UP000190042"/>
    </source>
</evidence>
<dbReference type="GO" id="GO:0003700">
    <property type="term" value="F:DNA-binding transcription factor activity"/>
    <property type="evidence" value="ECO:0007669"/>
    <property type="project" value="InterPro"/>
</dbReference>
<dbReference type="PROSITE" id="PS51000">
    <property type="entry name" value="HTH_DEOR_2"/>
    <property type="match status" value="1"/>
</dbReference>
<evidence type="ECO:0000313" key="5">
    <source>
        <dbReference type="EMBL" id="SKA97898.1"/>
    </source>
</evidence>
<accession>A0A1T4Y8R6</accession>
<sequence>MVILPEERREKIIDILKTKDYAEIQYLSETFKVSEMTIRRDIDKLEKENRVTRVYGGVRLKVLSDREWESPIEIRKSTNSLAKKLISKEAMKYINDGDVIAFDASTTALELSRFIKFERKVTVVTNNLNIAIELAEDPEIPVILLGGFVRRTSLSVIGSGMSKYLDSINIDKAFISCKSFNYSDGVTDFLMDEGEAKQAIIKRSTDIFLLADQSKINTIAFFKICDAEQIDYLITDRSQEHTHEQSECLKQYKESGVHVIVAK</sequence>
<dbReference type="EMBL" id="FUYJ01000003">
    <property type="protein sequence ID" value="SKA97898.1"/>
    <property type="molecule type" value="Genomic_DNA"/>
</dbReference>
<dbReference type="AlphaFoldDB" id="A0A1T4Y8R6"/>
<dbReference type="Gene3D" id="1.10.10.10">
    <property type="entry name" value="Winged helix-like DNA-binding domain superfamily/Winged helix DNA-binding domain"/>
    <property type="match status" value="1"/>
</dbReference>
<keyword evidence="3" id="KW-0804">Transcription</keyword>
<dbReference type="PROSITE" id="PS00894">
    <property type="entry name" value="HTH_DEOR_1"/>
    <property type="match status" value="1"/>
</dbReference>
<dbReference type="InterPro" id="IPR014036">
    <property type="entry name" value="DeoR-like_C"/>
</dbReference>
<protein>
    <submittedName>
        <fullName evidence="5">Transcriptional regulator, DeoR family</fullName>
    </submittedName>
</protein>
<dbReference type="InterPro" id="IPR036390">
    <property type="entry name" value="WH_DNA-bd_sf"/>
</dbReference>
<dbReference type="SUPFAM" id="SSF100950">
    <property type="entry name" value="NagB/RpiA/CoA transferase-like"/>
    <property type="match status" value="1"/>
</dbReference>
<dbReference type="PANTHER" id="PTHR30363:SF44">
    <property type="entry name" value="AGA OPERON TRANSCRIPTIONAL REPRESSOR-RELATED"/>
    <property type="match status" value="1"/>
</dbReference>
<dbReference type="SMART" id="SM00420">
    <property type="entry name" value="HTH_DEOR"/>
    <property type="match status" value="1"/>
</dbReference>
<dbReference type="InterPro" id="IPR037171">
    <property type="entry name" value="NagB/RpiA_transferase-like"/>
</dbReference>
<keyword evidence="6" id="KW-1185">Reference proteome</keyword>
<dbReference type="PANTHER" id="PTHR30363">
    <property type="entry name" value="HTH-TYPE TRANSCRIPTIONAL REGULATOR SRLR-RELATED"/>
    <property type="match status" value="1"/>
</dbReference>
<dbReference type="InterPro" id="IPR050313">
    <property type="entry name" value="Carb_Metab_HTH_regulators"/>
</dbReference>